<dbReference type="InterPro" id="IPR017871">
    <property type="entry name" value="ABC_transporter-like_CS"/>
</dbReference>
<reference evidence="8" key="1">
    <citation type="journal article" date="2019" name="Int. J. Syst. Evol. Microbiol.">
        <title>The Global Catalogue of Microorganisms (GCM) 10K type strain sequencing project: providing services to taxonomists for standard genome sequencing and annotation.</title>
        <authorList>
            <consortium name="The Broad Institute Genomics Platform"/>
            <consortium name="The Broad Institute Genome Sequencing Center for Infectious Disease"/>
            <person name="Wu L."/>
            <person name="Ma J."/>
        </authorList>
    </citation>
    <scope>NUCLEOTIDE SEQUENCE [LARGE SCALE GENOMIC DNA]</scope>
    <source>
        <strain evidence="8">CCUG 56029</strain>
    </source>
</reference>
<keyword evidence="8" id="KW-1185">Reference proteome</keyword>
<keyword evidence="3" id="KW-0536">Nodulation</keyword>
<dbReference type="SUPFAM" id="SSF52540">
    <property type="entry name" value="P-loop containing nucleoside triphosphate hydrolases"/>
    <property type="match status" value="1"/>
</dbReference>
<dbReference type="SMART" id="SM00382">
    <property type="entry name" value="AAA"/>
    <property type="match status" value="1"/>
</dbReference>
<evidence type="ECO:0000256" key="2">
    <source>
        <dbReference type="ARBA" id="ARBA00022448"/>
    </source>
</evidence>
<dbReference type="Pfam" id="PF00005">
    <property type="entry name" value="ABC_tran"/>
    <property type="match status" value="1"/>
</dbReference>
<dbReference type="PANTHER" id="PTHR42711">
    <property type="entry name" value="ABC TRANSPORTER ATP-BINDING PROTEIN"/>
    <property type="match status" value="1"/>
</dbReference>
<evidence type="ECO:0000256" key="4">
    <source>
        <dbReference type="ARBA" id="ARBA00022741"/>
    </source>
</evidence>
<gene>
    <name evidence="7" type="ORF">ACFSCT_07945</name>
</gene>
<keyword evidence="5 7" id="KW-0067">ATP-binding</keyword>
<evidence type="ECO:0000256" key="1">
    <source>
        <dbReference type="ARBA" id="ARBA00005417"/>
    </source>
</evidence>
<proteinExistence type="inferred from homology"/>
<evidence type="ECO:0000313" key="8">
    <source>
        <dbReference type="Proteomes" id="UP001597213"/>
    </source>
</evidence>
<evidence type="ECO:0000313" key="7">
    <source>
        <dbReference type="EMBL" id="MFD1881643.1"/>
    </source>
</evidence>
<comment type="caution">
    <text evidence="7">The sequence shown here is derived from an EMBL/GenBank/DDBJ whole genome shotgun (WGS) entry which is preliminary data.</text>
</comment>
<sequence length="243" mass="25852">MAEMITPALSVENVGYAYGDRRALTDVSLNVAPGQFHALLGVNGAGKSTLFALVTRLLAPDTGRILVAGHDMAAGAATLGRIGVVFQSRALDPDLTVMDNLRYHASLHAIPRAKAQTRIAEVLGAVDLTERARSKVTTLSGGQLRRAEIARAMIHKPSLMLLDEPTVGLDVKARAEVLAQTRRVVAESGAAALWATHLLDEILPDDALTVLHQGRVLWQGRAGDLATPAEMNRAFLDLTGVTT</sequence>
<dbReference type="InterPro" id="IPR003439">
    <property type="entry name" value="ABC_transporter-like_ATP-bd"/>
</dbReference>
<dbReference type="PROSITE" id="PS00211">
    <property type="entry name" value="ABC_TRANSPORTER_1"/>
    <property type="match status" value="1"/>
</dbReference>
<dbReference type="Proteomes" id="UP001597213">
    <property type="component" value="Unassembled WGS sequence"/>
</dbReference>
<evidence type="ECO:0000259" key="6">
    <source>
        <dbReference type="PROSITE" id="PS50893"/>
    </source>
</evidence>
<dbReference type="InterPro" id="IPR003593">
    <property type="entry name" value="AAA+_ATPase"/>
</dbReference>
<feature type="domain" description="ABC transporter" evidence="6">
    <location>
        <begin position="9"/>
        <end position="238"/>
    </location>
</feature>
<dbReference type="Gene3D" id="3.40.50.300">
    <property type="entry name" value="P-loop containing nucleotide triphosphate hydrolases"/>
    <property type="match status" value="1"/>
</dbReference>
<keyword evidence="4" id="KW-0547">Nucleotide-binding</keyword>
<dbReference type="RefSeq" id="WP_379141661.1">
    <property type="nucleotide sequence ID" value="NZ_JBHUEN010000020.1"/>
</dbReference>
<dbReference type="PROSITE" id="PS50893">
    <property type="entry name" value="ABC_TRANSPORTER_2"/>
    <property type="match status" value="1"/>
</dbReference>
<keyword evidence="2" id="KW-0813">Transport</keyword>
<dbReference type="EMBL" id="JBHUEN010000020">
    <property type="protein sequence ID" value="MFD1881643.1"/>
    <property type="molecule type" value="Genomic_DNA"/>
</dbReference>
<name>A0ABW4R7I2_9RHOB</name>
<protein>
    <submittedName>
        <fullName evidence="7">ATP-binding cassette domain-containing protein</fullName>
    </submittedName>
</protein>
<dbReference type="PANTHER" id="PTHR42711:SF5">
    <property type="entry name" value="ABC TRANSPORTER ATP-BINDING PROTEIN NATA"/>
    <property type="match status" value="1"/>
</dbReference>
<evidence type="ECO:0000256" key="5">
    <source>
        <dbReference type="ARBA" id="ARBA00022840"/>
    </source>
</evidence>
<accession>A0ABW4R7I2</accession>
<dbReference type="InterPro" id="IPR027417">
    <property type="entry name" value="P-loop_NTPase"/>
</dbReference>
<evidence type="ECO:0000256" key="3">
    <source>
        <dbReference type="ARBA" id="ARBA00022458"/>
    </source>
</evidence>
<dbReference type="InterPro" id="IPR050763">
    <property type="entry name" value="ABC_transporter_ATP-binding"/>
</dbReference>
<organism evidence="7 8">
    <name type="scientific">Paracoccus pacificus</name>
    <dbReference type="NCBI Taxonomy" id="1463598"/>
    <lineage>
        <taxon>Bacteria</taxon>
        <taxon>Pseudomonadati</taxon>
        <taxon>Pseudomonadota</taxon>
        <taxon>Alphaproteobacteria</taxon>
        <taxon>Rhodobacterales</taxon>
        <taxon>Paracoccaceae</taxon>
        <taxon>Paracoccus</taxon>
    </lineage>
</organism>
<comment type="similarity">
    <text evidence="1">Belongs to the ABC transporter superfamily.</text>
</comment>
<dbReference type="GO" id="GO:0005524">
    <property type="term" value="F:ATP binding"/>
    <property type="evidence" value="ECO:0007669"/>
    <property type="project" value="UniProtKB-KW"/>
</dbReference>